<organism evidence="2 3">
    <name type="scientific">Candidatus Enterococcus ferrettii</name>
    <dbReference type="NCBI Taxonomy" id="2815324"/>
    <lineage>
        <taxon>Bacteria</taxon>
        <taxon>Bacillati</taxon>
        <taxon>Bacillota</taxon>
        <taxon>Bacilli</taxon>
        <taxon>Lactobacillales</taxon>
        <taxon>Enterococcaceae</taxon>
        <taxon>Enterococcus</taxon>
    </lineage>
</organism>
<dbReference type="EMBL" id="JAFREL020000003">
    <property type="protein sequence ID" value="MEO1771975.1"/>
    <property type="molecule type" value="Genomic_DNA"/>
</dbReference>
<dbReference type="Proteomes" id="UP000664357">
    <property type="component" value="Unassembled WGS sequence"/>
</dbReference>
<dbReference type="InterPro" id="IPR041698">
    <property type="entry name" value="Methyltransf_25"/>
</dbReference>
<protein>
    <recommendedName>
        <fullName evidence="1">Methyltransferase domain-containing protein</fullName>
    </recommendedName>
</protein>
<evidence type="ECO:0000259" key="1">
    <source>
        <dbReference type="Pfam" id="PF13649"/>
    </source>
</evidence>
<evidence type="ECO:0000313" key="2">
    <source>
        <dbReference type="EMBL" id="MEO1771975.1"/>
    </source>
</evidence>
<dbReference type="SUPFAM" id="SSF53335">
    <property type="entry name" value="S-adenosyl-L-methionine-dependent methyltransferases"/>
    <property type="match status" value="1"/>
</dbReference>
<reference evidence="2 3" key="1">
    <citation type="submission" date="2024-02" db="EMBL/GenBank/DDBJ databases">
        <title>The Genome Sequence of Enterococcus sp. DIV0159.</title>
        <authorList>
            <person name="Earl A."/>
            <person name="Manson A."/>
            <person name="Gilmore M."/>
            <person name="Sanders J."/>
            <person name="Shea T."/>
            <person name="Howe W."/>
            <person name="Livny J."/>
            <person name="Cuomo C."/>
            <person name="Neafsey D."/>
            <person name="Birren B."/>
        </authorList>
    </citation>
    <scope>NUCLEOTIDE SEQUENCE [LARGE SCALE GENOMIC DNA]</scope>
    <source>
        <strain evidence="2 3">665A</strain>
    </source>
</reference>
<dbReference type="PANTHER" id="PTHR45581:SF3">
    <property type="entry name" value="METHYLTRANSFERASE DOMAIN-CONTAINING PROTEIN"/>
    <property type="match status" value="1"/>
</dbReference>
<comment type="caution">
    <text evidence="2">The sequence shown here is derived from an EMBL/GenBank/DDBJ whole genome shotgun (WGS) entry which is preliminary data.</text>
</comment>
<dbReference type="Pfam" id="PF13649">
    <property type="entry name" value="Methyltransf_25"/>
    <property type="match status" value="1"/>
</dbReference>
<dbReference type="CDD" id="cd02440">
    <property type="entry name" value="AdoMet_MTases"/>
    <property type="match status" value="1"/>
</dbReference>
<proteinExistence type="predicted"/>
<dbReference type="InterPro" id="IPR029063">
    <property type="entry name" value="SAM-dependent_MTases_sf"/>
</dbReference>
<evidence type="ECO:0000313" key="3">
    <source>
        <dbReference type="Proteomes" id="UP000664357"/>
    </source>
</evidence>
<dbReference type="PANTHER" id="PTHR45581">
    <property type="entry name" value="PROTEIN CBG10435"/>
    <property type="match status" value="1"/>
</dbReference>
<accession>A0ABV0ETK5</accession>
<dbReference type="Gene3D" id="3.40.50.150">
    <property type="entry name" value="Vaccinia Virus protein VP39"/>
    <property type="match status" value="1"/>
</dbReference>
<feature type="domain" description="Methyltransferase" evidence="1">
    <location>
        <begin position="63"/>
        <end position="155"/>
    </location>
</feature>
<gene>
    <name evidence="2" type="ORF">JZO67_003957</name>
</gene>
<sequence>MKYILWTLLAIVGIIVFFKHLINQSKHPAGLIGKLMMKTWNRTYFPMIKWAVNSIEKTSVLQILDVGIGNGLSSEYLFQQFPNSELHGIDISEEAIRQARKRLDQGQANFQVSGIEDTNFASEQFELICAFQTHFHWEKLTESFDEIARILKPKGHLLLACETSKIKIYLPELVEKESFQQFLAKSNLMIAETSSSGGFVRYVIHKI</sequence>
<keyword evidence="3" id="KW-1185">Reference proteome</keyword>
<dbReference type="RefSeq" id="WP_207704526.1">
    <property type="nucleotide sequence ID" value="NZ_JAFREL020000003.1"/>
</dbReference>
<name>A0ABV0ETK5_9ENTE</name>